<accession>A0A5F9DJR3</accession>
<dbReference type="Gene3D" id="2.60.40.340">
    <property type="entry name" value="Rel homology domain (RHD), DNA-binding domain"/>
    <property type="match status" value="1"/>
</dbReference>
<feature type="region of interest" description="Disordered" evidence="1">
    <location>
        <begin position="156"/>
        <end position="176"/>
    </location>
</feature>
<protein>
    <recommendedName>
        <fullName evidence="2">RHD domain-containing protein</fullName>
    </recommendedName>
</protein>
<dbReference type="GO" id="GO:0003677">
    <property type="term" value="F:DNA binding"/>
    <property type="evidence" value="ECO:0007669"/>
    <property type="project" value="InterPro"/>
</dbReference>
<evidence type="ECO:0000256" key="1">
    <source>
        <dbReference type="SAM" id="MobiDB-lite"/>
    </source>
</evidence>
<dbReference type="InterPro" id="IPR037059">
    <property type="entry name" value="RHD_DNA_bind_dom_sf"/>
</dbReference>
<dbReference type="Ensembl" id="ENSOCUT00000039137.1">
    <property type="protein sequence ID" value="ENSOCUP00000046340.1"/>
    <property type="gene ID" value="ENSOCUG00000031858.1"/>
</dbReference>
<keyword evidence="4" id="KW-1185">Reference proteome</keyword>
<feature type="compositionally biased region" description="Pro residues" evidence="1">
    <location>
        <begin position="101"/>
        <end position="119"/>
    </location>
</feature>
<reference evidence="3 4" key="1">
    <citation type="journal article" date="2011" name="Nature">
        <title>A high-resolution map of human evolutionary constraint using 29 mammals.</title>
        <authorList>
            <person name="Lindblad-Toh K."/>
            <person name="Garber M."/>
            <person name="Zuk O."/>
            <person name="Lin M.F."/>
            <person name="Parker B.J."/>
            <person name="Washietl S."/>
            <person name="Kheradpour P."/>
            <person name="Ernst J."/>
            <person name="Jordan G."/>
            <person name="Mauceli E."/>
            <person name="Ward L.D."/>
            <person name="Lowe C.B."/>
            <person name="Holloway A.K."/>
            <person name="Clamp M."/>
            <person name="Gnerre S."/>
            <person name="Alfoldi J."/>
            <person name="Beal K."/>
            <person name="Chang J."/>
            <person name="Clawson H."/>
            <person name="Cuff J."/>
            <person name="Di Palma F."/>
            <person name="Fitzgerald S."/>
            <person name="Flicek P."/>
            <person name="Guttman M."/>
            <person name="Hubisz M.J."/>
            <person name="Jaffe D.B."/>
            <person name="Jungreis I."/>
            <person name="Kent W.J."/>
            <person name="Kostka D."/>
            <person name="Lara M."/>
            <person name="Martins A.L."/>
            <person name="Massingham T."/>
            <person name="Moltke I."/>
            <person name="Raney B.J."/>
            <person name="Rasmussen M.D."/>
            <person name="Robinson J."/>
            <person name="Stark A."/>
            <person name="Vilella A.J."/>
            <person name="Wen J."/>
            <person name="Xie X."/>
            <person name="Zody M.C."/>
            <person name="Baldwin J."/>
            <person name="Bloom T."/>
            <person name="Chin C.W."/>
            <person name="Heiman D."/>
            <person name="Nicol R."/>
            <person name="Nusbaum C."/>
            <person name="Young S."/>
            <person name="Wilkinson J."/>
            <person name="Worley K.C."/>
            <person name="Kovar C.L."/>
            <person name="Muzny D.M."/>
            <person name="Gibbs R.A."/>
            <person name="Cree A."/>
            <person name="Dihn H.H."/>
            <person name="Fowler G."/>
            <person name="Jhangiani S."/>
            <person name="Joshi V."/>
            <person name="Lee S."/>
            <person name="Lewis L.R."/>
            <person name="Nazareth L.V."/>
            <person name="Okwuonu G."/>
            <person name="Santibanez J."/>
            <person name="Warren W.C."/>
            <person name="Mardis E.R."/>
            <person name="Weinstock G.M."/>
            <person name="Wilson R.K."/>
            <person name="Delehaunty K."/>
            <person name="Dooling D."/>
            <person name="Fronik C."/>
            <person name="Fulton L."/>
            <person name="Fulton B."/>
            <person name="Graves T."/>
            <person name="Minx P."/>
            <person name="Sodergren E."/>
            <person name="Birney E."/>
            <person name="Margulies E.H."/>
            <person name="Herrero J."/>
            <person name="Green E.D."/>
            <person name="Haussler D."/>
            <person name="Siepel A."/>
            <person name="Goldman N."/>
            <person name="Pollard K.S."/>
            <person name="Pedersen J.S."/>
            <person name="Lander E.S."/>
            <person name="Kellis M."/>
        </authorList>
    </citation>
    <scope>NUCLEOTIDE SEQUENCE [LARGE SCALE GENOMIC DNA]</scope>
    <source>
        <strain evidence="4">Thorbecke</strain>
    </source>
</reference>
<dbReference type="InParanoid" id="A0A5F9DJR3"/>
<organism evidence="3 4">
    <name type="scientific">Oryctolagus cuniculus</name>
    <name type="common">Rabbit</name>
    <dbReference type="NCBI Taxonomy" id="9986"/>
    <lineage>
        <taxon>Eukaryota</taxon>
        <taxon>Metazoa</taxon>
        <taxon>Chordata</taxon>
        <taxon>Craniata</taxon>
        <taxon>Vertebrata</taxon>
        <taxon>Euteleostomi</taxon>
        <taxon>Mammalia</taxon>
        <taxon>Eutheria</taxon>
        <taxon>Euarchontoglires</taxon>
        <taxon>Glires</taxon>
        <taxon>Lagomorpha</taxon>
        <taxon>Leporidae</taxon>
        <taxon>Oryctolagus</taxon>
    </lineage>
</organism>
<dbReference type="SUPFAM" id="SSF49417">
    <property type="entry name" value="p53-like transcription factors"/>
    <property type="match status" value="1"/>
</dbReference>
<feature type="domain" description="RHD" evidence="2">
    <location>
        <begin position="286"/>
        <end position="325"/>
    </location>
</feature>
<evidence type="ECO:0000313" key="3">
    <source>
        <dbReference type="Ensembl" id="ENSOCUP00000046340.1"/>
    </source>
</evidence>
<dbReference type="AlphaFoldDB" id="A0A5F9DJR3"/>
<dbReference type="Proteomes" id="UP000001811">
    <property type="component" value="Unplaced"/>
</dbReference>
<dbReference type="InterPro" id="IPR008967">
    <property type="entry name" value="p53-like_TF_DNA-bd_sf"/>
</dbReference>
<dbReference type="GO" id="GO:0003700">
    <property type="term" value="F:DNA-binding transcription factor activity"/>
    <property type="evidence" value="ECO:0007669"/>
    <property type="project" value="InterPro"/>
</dbReference>
<proteinExistence type="predicted"/>
<reference evidence="3" key="3">
    <citation type="submission" date="2025-09" db="UniProtKB">
        <authorList>
            <consortium name="Ensembl"/>
        </authorList>
    </citation>
    <scope>IDENTIFICATION</scope>
    <source>
        <strain evidence="3">Thorbecke</strain>
    </source>
</reference>
<dbReference type="Pfam" id="PF00554">
    <property type="entry name" value="RHD_DNA_bind"/>
    <property type="match status" value="1"/>
</dbReference>
<dbReference type="STRING" id="9986.ENSOCUP00000046340"/>
<dbReference type="Bgee" id="ENSOCUG00000031858">
    <property type="expression patterns" value="Expressed in testis and 17 other cell types or tissues"/>
</dbReference>
<dbReference type="PROSITE" id="PS50254">
    <property type="entry name" value="REL_2"/>
    <property type="match status" value="1"/>
</dbReference>
<name>A0A5F9DJR3_RABIT</name>
<sequence>RAVLCSTWLSGRAFPEQLLEGESLGKGNSPLGTPRGGPLLFLHPGLPRGGRFRVLLRLRRVPSALEAWALLAPVAATRPLRAHACPLSCLPTALGETPSLAAPPPWPPPALSPLPGDPAPHPHRGLSQGPSPLPARPLSSTLPFLFLQAPCPSAGSWELSPGPDPEPAVAWKPAQSPRRTWRPGLCHGRWPAALRSRLFGGSVGPRCAPSPGASTRHCGLRQAAPQRSWGTGFLSRAFVAVDRGTGGSGAPRANHLALPSLRASRLFLQVKRESFGRFGSLKNHQEVDMNVVKICFQASYQNQQGQMRHMDPVLSEPIYNKSEWRPLSRGPCAGTDTQAVASS</sequence>
<dbReference type="InterPro" id="IPR011539">
    <property type="entry name" value="RHD_DNA_bind_dom"/>
</dbReference>
<feature type="region of interest" description="Disordered" evidence="1">
    <location>
        <begin position="100"/>
        <end position="134"/>
    </location>
</feature>
<reference evidence="3" key="2">
    <citation type="submission" date="2025-08" db="UniProtKB">
        <authorList>
            <consortium name="Ensembl"/>
        </authorList>
    </citation>
    <scope>IDENTIFICATION</scope>
    <source>
        <strain evidence="3">Thorbecke</strain>
    </source>
</reference>
<evidence type="ECO:0000259" key="2">
    <source>
        <dbReference type="PROSITE" id="PS50254"/>
    </source>
</evidence>
<evidence type="ECO:0000313" key="4">
    <source>
        <dbReference type="Proteomes" id="UP000001811"/>
    </source>
</evidence>